<evidence type="ECO:0000313" key="6">
    <source>
        <dbReference type="Proteomes" id="UP000318478"/>
    </source>
</evidence>
<dbReference type="EC" id="3.1.6.1" evidence="5"/>
<comment type="similarity">
    <text evidence="1">Belongs to the sulfatase family.</text>
</comment>
<comment type="caution">
    <text evidence="5">The sequence shown here is derived from an EMBL/GenBank/DDBJ whole genome shotgun (WGS) entry which is preliminary data.</text>
</comment>
<feature type="signal peptide" evidence="3">
    <location>
        <begin position="1"/>
        <end position="21"/>
    </location>
</feature>
<evidence type="ECO:0000256" key="2">
    <source>
        <dbReference type="ARBA" id="ARBA00022801"/>
    </source>
</evidence>
<dbReference type="Proteomes" id="UP000318478">
    <property type="component" value="Unassembled WGS sequence"/>
</dbReference>
<proteinExistence type="inferred from homology"/>
<dbReference type="InterPro" id="IPR017850">
    <property type="entry name" value="Alkaline_phosphatase_core_sf"/>
</dbReference>
<dbReference type="PANTHER" id="PTHR43751">
    <property type="entry name" value="SULFATASE"/>
    <property type="match status" value="1"/>
</dbReference>
<feature type="domain" description="Sulfatase N-terminal" evidence="4">
    <location>
        <begin position="32"/>
        <end position="305"/>
    </location>
</feature>
<feature type="chain" id="PRO_5022873241" evidence="3">
    <location>
        <begin position="22"/>
        <end position="510"/>
    </location>
</feature>
<name>A0A5C5YIG3_9BACT</name>
<reference evidence="5 6" key="1">
    <citation type="submission" date="2019-02" db="EMBL/GenBank/DDBJ databases">
        <title>Deep-cultivation of Planctomycetes and their phenomic and genomic characterization uncovers novel biology.</title>
        <authorList>
            <person name="Wiegand S."/>
            <person name="Jogler M."/>
            <person name="Boedeker C."/>
            <person name="Pinto D."/>
            <person name="Vollmers J."/>
            <person name="Rivas-Marin E."/>
            <person name="Kohn T."/>
            <person name="Peeters S.H."/>
            <person name="Heuer A."/>
            <person name="Rast P."/>
            <person name="Oberbeckmann S."/>
            <person name="Bunk B."/>
            <person name="Jeske O."/>
            <person name="Meyerdierks A."/>
            <person name="Storesund J.E."/>
            <person name="Kallscheuer N."/>
            <person name="Luecker S."/>
            <person name="Lage O.M."/>
            <person name="Pohl T."/>
            <person name="Merkel B.J."/>
            <person name="Hornburger P."/>
            <person name="Mueller R.-W."/>
            <person name="Bruemmer F."/>
            <person name="Labrenz M."/>
            <person name="Spormann A.M."/>
            <person name="Op Den Camp H."/>
            <person name="Overmann J."/>
            <person name="Amann R."/>
            <person name="Jetten M.S.M."/>
            <person name="Mascher T."/>
            <person name="Medema M.H."/>
            <person name="Devos D.P."/>
            <person name="Kaster A.-K."/>
            <person name="Ovreas L."/>
            <person name="Rohde M."/>
            <person name="Galperin M.Y."/>
            <person name="Jogler C."/>
        </authorList>
    </citation>
    <scope>NUCLEOTIDE SEQUENCE [LARGE SCALE GENOMIC DNA]</scope>
    <source>
        <strain evidence="5 6">Pla123a</strain>
    </source>
</reference>
<dbReference type="Pfam" id="PF00884">
    <property type="entry name" value="Sulfatase"/>
    <property type="match status" value="1"/>
</dbReference>
<dbReference type="PROSITE" id="PS00523">
    <property type="entry name" value="SULFATASE_1"/>
    <property type="match status" value="1"/>
</dbReference>
<gene>
    <name evidence="5" type="primary">atsA_22</name>
    <name evidence="5" type="ORF">Pla123a_34750</name>
</gene>
<dbReference type="EMBL" id="SJPO01000008">
    <property type="protein sequence ID" value="TWT74651.1"/>
    <property type="molecule type" value="Genomic_DNA"/>
</dbReference>
<dbReference type="CDD" id="cd16027">
    <property type="entry name" value="SGSH"/>
    <property type="match status" value="1"/>
</dbReference>
<dbReference type="OrthoDB" id="9762324at2"/>
<accession>A0A5C5YIG3</accession>
<evidence type="ECO:0000256" key="3">
    <source>
        <dbReference type="SAM" id="SignalP"/>
    </source>
</evidence>
<evidence type="ECO:0000259" key="4">
    <source>
        <dbReference type="Pfam" id="PF00884"/>
    </source>
</evidence>
<sequence length="510" mass="56458" precursor="true">MRLPTLFALSIVAALALPALACPAVAEPAPRPNFLFAIADDWGWPHAGVYGDPVVQTPNFDRLASEGLLLHHAYVSAPSCTPSRNAILTGQWHWRLGPGANLWSEFPARFTTYPEILKQAGYRVGHTGKAYGPGSLDPADREVAGRRYKSFAAFLKQREGQGPEAQQPFCFWLGSSDPHRPYTAGSGVESGMDLAKIELPASFPDNDTVRSDVADYYWEVQRFDRLVGAAIEQLKERGLWENTVVVVTGDHGMPFPRGKANLYDLGTRVPLAVSWPAGRLKAGSESEDFINLIDLAPTFLELAGVPVPDDMTGRSFAPLLTGEGEYQPADYTLFGKERHTPIQEAPDRGGYPSRGIRTHDFLYIRNFSPNRWPNGTPNFRLAFNPGAWYSDCDNGPTKFNIVEHQDASDEHRRAYELAFAKRPAEELYDLRSDPDQLHNVAGKLGYAVRKAELAERLWGELVATGDPRVEGRGAELERHHYQGGGVRHPDWNQIEKAARESRGSELSAAQ</sequence>
<dbReference type="AlphaFoldDB" id="A0A5C5YIG3"/>
<dbReference type="RefSeq" id="WP_146589197.1">
    <property type="nucleotide sequence ID" value="NZ_SJPO01000008.1"/>
</dbReference>
<protein>
    <submittedName>
        <fullName evidence="5">Arylsulfatase</fullName>
        <ecNumber evidence="5">3.1.6.1</ecNumber>
    </submittedName>
</protein>
<keyword evidence="6" id="KW-1185">Reference proteome</keyword>
<dbReference type="PANTHER" id="PTHR43751:SF1">
    <property type="entry name" value="SULFATASE ATSG-RELATED"/>
    <property type="match status" value="1"/>
</dbReference>
<evidence type="ECO:0000256" key="1">
    <source>
        <dbReference type="ARBA" id="ARBA00008779"/>
    </source>
</evidence>
<organism evidence="5 6">
    <name type="scientific">Posidoniimonas polymericola</name>
    <dbReference type="NCBI Taxonomy" id="2528002"/>
    <lineage>
        <taxon>Bacteria</taxon>
        <taxon>Pseudomonadati</taxon>
        <taxon>Planctomycetota</taxon>
        <taxon>Planctomycetia</taxon>
        <taxon>Pirellulales</taxon>
        <taxon>Lacipirellulaceae</taxon>
        <taxon>Posidoniimonas</taxon>
    </lineage>
</organism>
<keyword evidence="3" id="KW-0732">Signal</keyword>
<evidence type="ECO:0000313" key="5">
    <source>
        <dbReference type="EMBL" id="TWT74651.1"/>
    </source>
</evidence>
<dbReference type="InterPro" id="IPR000917">
    <property type="entry name" value="Sulfatase_N"/>
</dbReference>
<keyword evidence="2 5" id="KW-0378">Hydrolase</keyword>
<dbReference type="InterPro" id="IPR024607">
    <property type="entry name" value="Sulfatase_CS"/>
</dbReference>
<dbReference type="InterPro" id="IPR052701">
    <property type="entry name" value="GAG_Ulvan_Degrading_Sulfatases"/>
</dbReference>
<dbReference type="SUPFAM" id="SSF53649">
    <property type="entry name" value="Alkaline phosphatase-like"/>
    <property type="match status" value="1"/>
</dbReference>
<dbReference type="Gene3D" id="3.40.720.10">
    <property type="entry name" value="Alkaline Phosphatase, subunit A"/>
    <property type="match status" value="1"/>
</dbReference>
<dbReference type="GO" id="GO:0004065">
    <property type="term" value="F:arylsulfatase activity"/>
    <property type="evidence" value="ECO:0007669"/>
    <property type="project" value="UniProtKB-EC"/>
</dbReference>